<protein>
    <recommendedName>
        <fullName evidence="3">Efflux ABC transporter, permease protein</fullName>
    </recommendedName>
</protein>
<name>A0A6J4MDU7_9ACTN</name>
<proteinExistence type="predicted"/>
<evidence type="ECO:0000256" key="1">
    <source>
        <dbReference type="SAM" id="Phobius"/>
    </source>
</evidence>
<sequence>MSALVRAELLKMRTVALPGWLLLTTLAFVLLSVLLTILTAGMPNAPLQRDDPQMLARAVASASAGNTLVLVLGILTLTQEFRFGTATPSFLVSPRRSHVLSAKLVAVSLAGLVFALLSVVFALAVSAVTIAARGDTLTFDRTVVEVLLGVGLCLLLYGPIGVGVGALIRNQIAAVVAALVWTFVVEQLLVGLLPEVGRWTPGGAASAVLQLGDLATTRGTLLPVWAGALLLVAYALVLSGVGARLTLQRDLT</sequence>
<keyword evidence="1" id="KW-0472">Membrane</keyword>
<accession>A0A6J4MDU7</accession>
<reference evidence="2" key="1">
    <citation type="submission" date="2020-02" db="EMBL/GenBank/DDBJ databases">
        <authorList>
            <person name="Meier V. D."/>
        </authorList>
    </citation>
    <scope>NUCLEOTIDE SEQUENCE</scope>
    <source>
        <strain evidence="2">AVDCRST_MAG07</strain>
    </source>
</reference>
<evidence type="ECO:0000313" key="2">
    <source>
        <dbReference type="EMBL" id="CAA9355960.1"/>
    </source>
</evidence>
<feature type="transmembrane region" description="Helical" evidence="1">
    <location>
        <begin position="224"/>
        <end position="247"/>
    </location>
</feature>
<keyword evidence="1" id="KW-1133">Transmembrane helix</keyword>
<organism evidence="2">
    <name type="scientific">uncultured Frankineae bacterium</name>
    <dbReference type="NCBI Taxonomy" id="437475"/>
    <lineage>
        <taxon>Bacteria</taxon>
        <taxon>Bacillati</taxon>
        <taxon>Actinomycetota</taxon>
        <taxon>Actinomycetes</taxon>
        <taxon>Frankiales</taxon>
        <taxon>environmental samples</taxon>
    </lineage>
</organism>
<feature type="transmembrane region" description="Helical" evidence="1">
    <location>
        <begin position="172"/>
        <end position="193"/>
    </location>
</feature>
<evidence type="ECO:0008006" key="3">
    <source>
        <dbReference type="Google" id="ProtNLM"/>
    </source>
</evidence>
<dbReference type="EMBL" id="CADCUB010000158">
    <property type="protein sequence ID" value="CAA9355960.1"/>
    <property type="molecule type" value="Genomic_DNA"/>
</dbReference>
<feature type="transmembrane region" description="Helical" evidence="1">
    <location>
        <begin position="142"/>
        <end position="160"/>
    </location>
</feature>
<dbReference type="AlphaFoldDB" id="A0A6J4MDU7"/>
<keyword evidence="1" id="KW-0812">Transmembrane</keyword>
<feature type="transmembrane region" description="Helical" evidence="1">
    <location>
        <begin position="54"/>
        <end position="75"/>
    </location>
</feature>
<feature type="transmembrane region" description="Helical" evidence="1">
    <location>
        <begin position="104"/>
        <end position="130"/>
    </location>
</feature>
<gene>
    <name evidence="2" type="ORF">AVDCRST_MAG07-3547</name>
</gene>
<feature type="transmembrane region" description="Helical" evidence="1">
    <location>
        <begin position="20"/>
        <end position="42"/>
    </location>
</feature>